<dbReference type="Proteomes" id="UP001500443">
    <property type="component" value="Unassembled WGS sequence"/>
</dbReference>
<dbReference type="Pfam" id="PF08223">
    <property type="entry name" value="PaaX_C"/>
    <property type="match status" value="1"/>
</dbReference>
<accession>A0ABN2Z903</accession>
<evidence type="ECO:0000313" key="4">
    <source>
        <dbReference type="EMBL" id="GAA2138675.1"/>
    </source>
</evidence>
<dbReference type="InterPro" id="IPR048846">
    <property type="entry name" value="PaaX-like_central"/>
</dbReference>
<dbReference type="PANTHER" id="PTHR30319:SF1">
    <property type="entry name" value="TRANSCRIPTIONAL REPRESSOR PAAX"/>
    <property type="match status" value="1"/>
</dbReference>
<dbReference type="Pfam" id="PF20803">
    <property type="entry name" value="PaaX_M"/>
    <property type="match status" value="1"/>
</dbReference>
<name>A0ABN2Z903_9ACTN</name>
<sequence length="281" mass="30687">MDASDDVGRAVRPQTLLLALFGDQVLGRGVAVSAGSIIAVLNRLGVGEHATRAAVTRMARRGLLRPVRSGRQVFFGLAPRGVAVLRDGLRMLEAEIVDREWDGRWTLLAFSVPETRRADRHALRTRLGWAGFAPLRSGLWVSPGTADVSQVLSELDLLDHVTVFRGEAALGSDPAKIAREAWDLRALAAGYRGFLDRWPGGAFGEWDALSQRTRMTAEWLLLIRQDPRLPPALLPPEWPGVRAQEMFRTLQAELTGPADELAAARLSTIVDTAAQHPSANI</sequence>
<feature type="domain" description="Transcriptional repressor PaaX-like C-terminal" evidence="2">
    <location>
        <begin position="182"/>
        <end position="262"/>
    </location>
</feature>
<evidence type="ECO:0000259" key="3">
    <source>
        <dbReference type="Pfam" id="PF20803"/>
    </source>
</evidence>
<proteinExistence type="predicted"/>
<dbReference type="InterPro" id="IPR011965">
    <property type="entry name" value="PaaX_trns_reg"/>
</dbReference>
<dbReference type="InterPro" id="IPR012906">
    <property type="entry name" value="PaaX-like_N"/>
</dbReference>
<dbReference type="RefSeq" id="WP_344292106.1">
    <property type="nucleotide sequence ID" value="NZ_BAAAPF010000198.1"/>
</dbReference>
<dbReference type="Gene3D" id="1.20.58.1460">
    <property type="match status" value="1"/>
</dbReference>
<gene>
    <name evidence="4" type="ORF">GCM10009802_48310</name>
</gene>
<evidence type="ECO:0008006" key="6">
    <source>
        <dbReference type="Google" id="ProtNLM"/>
    </source>
</evidence>
<protein>
    <recommendedName>
        <fullName evidence="6">PaaX family transcriptional regulator</fullName>
    </recommendedName>
</protein>
<feature type="domain" description="Transcriptional repressor PaaX-like N-terminal" evidence="1">
    <location>
        <begin position="13"/>
        <end position="80"/>
    </location>
</feature>
<dbReference type="InterPro" id="IPR036388">
    <property type="entry name" value="WH-like_DNA-bd_sf"/>
</dbReference>
<organism evidence="4 5">
    <name type="scientific">Streptomyces synnematoformans</name>
    <dbReference type="NCBI Taxonomy" id="415721"/>
    <lineage>
        <taxon>Bacteria</taxon>
        <taxon>Bacillati</taxon>
        <taxon>Actinomycetota</taxon>
        <taxon>Actinomycetes</taxon>
        <taxon>Kitasatosporales</taxon>
        <taxon>Streptomycetaceae</taxon>
        <taxon>Streptomyces</taxon>
    </lineage>
</organism>
<feature type="domain" description="Transcriptional repressor PaaX-like central Cas2-like" evidence="3">
    <location>
        <begin position="99"/>
        <end position="177"/>
    </location>
</feature>
<reference evidence="4 5" key="1">
    <citation type="journal article" date="2019" name="Int. J. Syst. Evol. Microbiol.">
        <title>The Global Catalogue of Microorganisms (GCM) 10K type strain sequencing project: providing services to taxonomists for standard genome sequencing and annotation.</title>
        <authorList>
            <consortium name="The Broad Institute Genomics Platform"/>
            <consortium name="The Broad Institute Genome Sequencing Center for Infectious Disease"/>
            <person name="Wu L."/>
            <person name="Ma J."/>
        </authorList>
    </citation>
    <scope>NUCLEOTIDE SEQUENCE [LARGE SCALE GENOMIC DNA]</scope>
    <source>
        <strain evidence="4 5">JCM 15481</strain>
    </source>
</reference>
<evidence type="ECO:0000259" key="2">
    <source>
        <dbReference type="Pfam" id="PF08223"/>
    </source>
</evidence>
<evidence type="ECO:0000313" key="5">
    <source>
        <dbReference type="Proteomes" id="UP001500443"/>
    </source>
</evidence>
<dbReference type="InterPro" id="IPR013225">
    <property type="entry name" value="PaaX_C"/>
</dbReference>
<dbReference type="PIRSF" id="PIRSF020623">
    <property type="entry name" value="PaaX"/>
    <property type="match status" value="1"/>
</dbReference>
<dbReference type="Pfam" id="PF07848">
    <property type="entry name" value="PaaX"/>
    <property type="match status" value="1"/>
</dbReference>
<comment type="caution">
    <text evidence="4">The sequence shown here is derived from an EMBL/GenBank/DDBJ whole genome shotgun (WGS) entry which is preliminary data.</text>
</comment>
<dbReference type="PANTHER" id="PTHR30319">
    <property type="entry name" value="PHENYLACETIC ACID REGULATOR-RELATED TRANSCRIPTIONAL REPRESSOR"/>
    <property type="match status" value="1"/>
</dbReference>
<dbReference type="Gene3D" id="3.30.70.2650">
    <property type="match status" value="1"/>
</dbReference>
<evidence type="ECO:0000259" key="1">
    <source>
        <dbReference type="Pfam" id="PF07848"/>
    </source>
</evidence>
<dbReference type="EMBL" id="BAAAPF010000198">
    <property type="protein sequence ID" value="GAA2138675.1"/>
    <property type="molecule type" value="Genomic_DNA"/>
</dbReference>
<keyword evidence="5" id="KW-1185">Reference proteome</keyword>
<dbReference type="Gene3D" id="1.10.10.10">
    <property type="entry name" value="Winged helix-like DNA-binding domain superfamily/Winged helix DNA-binding domain"/>
    <property type="match status" value="1"/>
</dbReference>